<organism evidence="2 3">
    <name type="scientific">Guptibacillus hwajinpoensis</name>
    <dbReference type="NCBI Taxonomy" id="208199"/>
    <lineage>
        <taxon>Bacteria</taxon>
        <taxon>Bacillati</taxon>
        <taxon>Bacillota</taxon>
        <taxon>Bacilli</taxon>
        <taxon>Bacillales</taxon>
        <taxon>Guptibacillaceae</taxon>
        <taxon>Guptibacillus</taxon>
    </lineage>
</organism>
<dbReference type="AlphaFoldDB" id="A0A4U1MBL0"/>
<gene>
    <name evidence="2" type="ORF">FBF83_18515</name>
</gene>
<feature type="region of interest" description="Disordered" evidence="1">
    <location>
        <begin position="1"/>
        <end position="43"/>
    </location>
</feature>
<reference evidence="2 3" key="1">
    <citation type="submission" date="2019-04" db="EMBL/GenBank/DDBJ databases">
        <title>Genome sequence of Bacillus hwajinpoensis strain Y2.</title>
        <authorList>
            <person name="Fair J.L."/>
            <person name="Maclea K.S."/>
        </authorList>
    </citation>
    <scope>NUCLEOTIDE SEQUENCE [LARGE SCALE GENOMIC DNA]</scope>
    <source>
        <strain evidence="2 3">Y2</strain>
    </source>
</reference>
<accession>A0A4U1MBL0</accession>
<evidence type="ECO:0000256" key="1">
    <source>
        <dbReference type="SAM" id="MobiDB-lite"/>
    </source>
</evidence>
<sequence>MLDSCGMSGTGETPQAQCSFAPRRHRARPADSEHPGAEINQPTVLFSKKKVQMKRGLANKELIWYNLKL</sequence>
<proteinExistence type="predicted"/>
<evidence type="ECO:0000313" key="3">
    <source>
        <dbReference type="Proteomes" id="UP000310541"/>
    </source>
</evidence>
<protein>
    <submittedName>
        <fullName evidence="2">Uncharacterized protein</fullName>
    </submittedName>
</protein>
<dbReference type="Proteomes" id="UP000310541">
    <property type="component" value="Unassembled WGS sequence"/>
</dbReference>
<evidence type="ECO:0000313" key="2">
    <source>
        <dbReference type="EMBL" id="TKD67665.1"/>
    </source>
</evidence>
<dbReference type="OrthoDB" id="2939363at2"/>
<dbReference type="EMBL" id="SWFM01000008">
    <property type="protein sequence ID" value="TKD67665.1"/>
    <property type="molecule type" value="Genomic_DNA"/>
</dbReference>
<comment type="caution">
    <text evidence="2">The sequence shown here is derived from an EMBL/GenBank/DDBJ whole genome shotgun (WGS) entry which is preliminary data.</text>
</comment>
<name>A0A4U1MBL0_9BACL</name>